<evidence type="ECO:0000313" key="4">
    <source>
        <dbReference type="EMBL" id="VFT95821.1"/>
    </source>
</evidence>
<dbReference type="EMBL" id="VJMH01006444">
    <property type="protein sequence ID" value="KAF0689461.1"/>
    <property type="molecule type" value="Genomic_DNA"/>
</dbReference>
<dbReference type="PANTHER" id="PTHR48051">
    <property type="match status" value="1"/>
</dbReference>
<gene>
    <name evidence="4" type="primary">Aste57867_19096</name>
    <name evidence="3" type="ORF">As57867_019032</name>
    <name evidence="4" type="ORF">ASTE57867_19096</name>
</gene>
<evidence type="ECO:0000256" key="2">
    <source>
        <dbReference type="ARBA" id="ARBA00022737"/>
    </source>
</evidence>
<evidence type="ECO:0000313" key="3">
    <source>
        <dbReference type="EMBL" id="KAF0689461.1"/>
    </source>
</evidence>
<accession>A0A485LD80</accession>
<dbReference type="SUPFAM" id="SSF52058">
    <property type="entry name" value="L domain-like"/>
    <property type="match status" value="1"/>
</dbReference>
<dbReference type="InterPro" id="IPR032675">
    <property type="entry name" value="LRR_dom_sf"/>
</dbReference>
<reference evidence="3" key="2">
    <citation type="submission" date="2019-06" db="EMBL/GenBank/DDBJ databases">
        <title>Genomics analysis of Aphanomyces spp. identifies a new class of oomycete effector associated with host adaptation.</title>
        <authorList>
            <person name="Gaulin E."/>
        </authorList>
    </citation>
    <scope>NUCLEOTIDE SEQUENCE</scope>
    <source>
        <strain evidence="3">CBS 578.67</strain>
    </source>
</reference>
<protein>
    <submittedName>
        <fullName evidence="4">Aste57867_19096 protein</fullName>
    </submittedName>
</protein>
<dbReference type="EMBL" id="CAADRA010006465">
    <property type="protein sequence ID" value="VFT95821.1"/>
    <property type="molecule type" value="Genomic_DNA"/>
</dbReference>
<dbReference type="InterPro" id="IPR003591">
    <property type="entry name" value="Leu-rich_rpt_typical-subtyp"/>
</dbReference>
<dbReference type="GO" id="GO:0005737">
    <property type="term" value="C:cytoplasm"/>
    <property type="evidence" value="ECO:0007669"/>
    <property type="project" value="TreeGrafter"/>
</dbReference>
<name>A0A485LD80_9STRA</name>
<dbReference type="AlphaFoldDB" id="A0A485LD80"/>
<keyword evidence="2" id="KW-0677">Repeat</keyword>
<organism evidence="4 5">
    <name type="scientific">Aphanomyces stellatus</name>
    <dbReference type="NCBI Taxonomy" id="120398"/>
    <lineage>
        <taxon>Eukaryota</taxon>
        <taxon>Sar</taxon>
        <taxon>Stramenopiles</taxon>
        <taxon>Oomycota</taxon>
        <taxon>Saprolegniomycetes</taxon>
        <taxon>Saprolegniales</taxon>
        <taxon>Verrucalvaceae</taxon>
        <taxon>Aphanomyces</taxon>
    </lineage>
</organism>
<dbReference type="PANTHER" id="PTHR48051:SF1">
    <property type="entry name" value="RAS SUPPRESSOR PROTEIN 1"/>
    <property type="match status" value="1"/>
</dbReference>
<dbReference type="Gene3D" id="3.80.10.10">
    <property type="entry name" value="Ribonuclease Inhibitor"/>
    <property type="match status" value="1"/>
</dbReference>
<dbReference type="SMART" id="SM00369">
    <property type="entry name" value="LRR_TYP"/>
    <property type="match status" value="3"/>
</dbReference>
<dbReference type="OrthoDB" id="1394818at2759"/>
<evidence type="ECO:0000256" key="1">
    <source>
        <dbReference type="ARBA" id="ARBA00022614"/>
    </source>
</evidence>
<reference evidence="4 5" key="1">
    <citation type="submission" date="2019-03" db="EMBL/GenBank/DDBJ databases">
        <authorList>
            <person name="Gaulin E."/>
            <person name="Dumas B."/>
        </authorList>
    </citation>
    <scope>NUCLEOTIDE SEQUENCE [LARGE SCALE GENOMIC DNA]</scope>
    <source>
        <strain evidence="4">CBS 568.67</strain>
    </source>
</reference>
<dbReference type="InterPro" id="IPR050216">
    <property type="entry name" value="LRR_domain-containing"/>
</dbReference>
<dbReference type="Proteomes" id="UP000332933">
    <property type="component" value="Unassembled WGS sequence"/>
</dbReference>
<proteinExistence type="predicted"/>
<sequence length="395" mass="44469">MDIQQKLELAKNSCLLHLAQSRLRSAPADLFRLNFSSLYRLDLGFNLIRTLPDAIGQLTSLEQLWINDNPLVSLPSSIYKCSKLNVLDLNHTKLTNLPCEMGRLKQLTVLDMEDAPLHPKLLAAATADPKNVCSNTIAYLHRKDIRRQLKQELYDKLKDGPYLESADSNQGQEMIQHVMKRVLKEFQSEEDVRSLIRNVERLFPANLVQAQHGSTAASVRAHFLELKRDNEKKKLAAELELKIRNIYFDRIDPSIVESMVMSIYTEIKALADIKFLIRHATALFPPTAAQVNGADLREKLVALQDEMARERMAAIDKVLQAVMTIYSDVEPDKIKTLVSQVTPLFKNVKDLKTLAADATLHFPGEFLNVAAQEVRASFTRKVQAGVDAATSISKA</sequence>
<keyword evidence="1" id="KW-0433">Leucine-rich repeat</keyword>
<evidence type="ECO:0000313" key="5">
    <source>
        <dbReference type="Proteomes" id="UP000332933"/>
    </source>
</evidence>
<keyword evidence="5" id="KW-1185">Reference proteome</keyword>